<evidence type="ECO:0000256" key="3">
    <source>
        <dbReference type="SAM" id="Phobius"/>
    </source>
</evidence>
<evidence type="ECO:0000256" key="1">
    <source>
        <dbReference type="SAM" id="Coils"/>
    </source>
</evidence>
<dbReference type="AlphaFoldDB" id="A0AAN6GMQ6"/>
<accession>A0AAN6GMQ6</accession>
<feature type="non-terminal residue" evidence="4">
    <location>
        <position position="1"/>
    </location>
</feature>
<gene>
    <name evidence="4" type="ORF">OC846_006920</name>
</gene>
<evidence type="ECO:0000313" key="4">
    <source>
        <dbReference type="EMBL" id="KAK0541856.1"/>
    </source>
</evidence>
<feature type="compositionally biased region" description="Basic and acidic residues" evidence="2">
    <location>
        <begin position="134"/>
        <end position="154"/>
    </location>
</feature>
<dbReference type="EMBL" id="JAPDMZ010000719">
    <property type="protein sequence ID" value="KAK0541856.1"/>
    <property type="molecule type" value="Genomic_DNA"/>
</dbReference>
<keyword evidence="5" id="KW-1185">Reference proteome</keyword>
<feature type="transmembrane region" description="Helical" evidence="3">
    <location>
        <begin position="260"/>
        <end position="278"/>
    </location>
</feature>
<feature type="coiled-coil region" evidence="1">
    <location>
        <begin position="196"/>
        <end position="261"/>
    </location>
</feature>
<keyword evidence="3" id="KW-1133">Transmembrane helix</keyword>
<keyword evidence="1" id="KW-0175">Coiled coil</keyword>
<keyword evidence="3" id="KW-0812">Transmembrane</keyword>
<feature type="compositionally biased region" description="Acidic residues" evidence="2">
    <location>
        <begin position="155"/>
        <end position="170"/>
    </location>
</feature>
<keyword evidence="3" id="KW-0472">Membrane</keyword>
<sequence length="318" mass="36763">NQLLKQQIIDLKDQLWDAEAEHAEAKEVLSRTRTEFTRQLSELQKEKHSREEYISDLQNHNKNERDLIEQKVRKVVQGEMSRLEKSLGQARQSVSKLSAQATALEAEKEAWMKEKRALINEKLELERNNRELEDKMVKGQEELKQLKEERRAREEEEEGEKEEDDEDEAEDYGKDVSASGDSLVFCDSTLAMEMENEARIAKMAEMEEQAAEARKTNLRLRNSVLLLSLFFVENEARIAKMAEMEEQAAKARKAHRRLRTSVLLLSLFLVLLLGVIVYQQSRPSCPPPIICSPPITCPPPPPELGVKCIKVWQPTWRK</sequence>
<dbReference type="Proteomes" id="UP001176517">
    <property type="component" value="Unassembled WGS sequence"/>
</dbReference>
<evidence type="ECO:0000256" key="2">
    <source>
        <dbReference type="SAM" id="MobiDB-lite"/>
    </source>
</evidence>
<reference evidence="4" key="1">
    <citation type="journal article" date="2023" name="PhytoFront">
        <title>Draft Genome Resources of Seven Strains of Tilletia horrida, Causal Agent of Kernel Smut of Rice.</title>
        <authorList>
            <person name="Khanal S."/>
            <person name="Antony Babu S."/>
            <person name="Zhou X.G."/>
        </authorList>
    </citation>
    <scope>NUCLEOTIDE SEQUENCE</scope>
    <source>
        <strain evidence="4">TX6</strain>
    </source>
</reference>
<feature type="region of interest" description="Disordered" evidence="2">
    <location>
        <begin position="134"/>
        <end position="179"/>
    </location>
</feature>
<comment type="caution">
    <text evidence="4">The sequence shown here is derived from an EMBL/GenBank/DDBJ whole genome shotgun (WGS) entry which is preliminary data.</text>
</comment>
<proteinExistence type="predicted"/>
<protein>
    <submittedName>
        <fullName evidence="4">Uncharacterized protein</fullName>
    </submittedName>
</protein>
<evidence type="ECO:0000313" key="5">
    <source>
        <dbReference type="Proteomes" id="UP001176517"/>
    </source>
</evidence>
<organism evidence="4 5">
    <name type="scientific">Tilletia horrida</name>
    <dbReference type="NCBI Taxonomy" id="155126"/>
    <lineage>
        <taxon>Eukaryota</taxon>
        <taxon>Fungi</taxon>
        <taxon>Dikarya</taxon>
        <taxon>Basidiomycota</taxon>
        <taxon>Ustilaginomycotina</taxon>
        <taxon>Exobasidiomycetes</taxon>
        <taxon>Tilletiales</taxon>
        <taxon>Tilletiaceae</taxon>
        <taxon>Tilletia</taxon>
    </lineage>
</organism>
<name>A0AAN6GMQ6_9BASI</name>